<dbReference type="OrthoDB" id="4187682at2"/>
<dbReference type="RefSeq" id="WP_103551595.1">
    <property type="nucleotide sequence ID" value="NZ_JBHJSK010000027.1"/>
</dbReference>
<sequence length="259" mass="27153">MNQEAETEYVRELLGRVVDEVQMPGSRGSETVFAKASRVRWRRRTAATGVAAAAVAAGLVLGPGVLDSTGHGASVASTPTAGEYTTKAGKFAKLLPPGTGKISEISLLRLFKQAPKAKQPKFFGPYDGDYAVGRPDGVGYISVHLTPRPAADAKTGGGGLRNPCQDSPKDGSIGCTTQKLSDGSLLGVWETPPTDPALHPIPAGGREFEAGLRLKDGRYLTVRASTGFQGKGQLGPLLKTPPLTRAQLTKLIQNPALLK</sequence>
<organism evidence="1 2">
    <name type="scientific">Streptomyces populi</name>
    <dbReference type="NCBI Taxonomy" id="2058924"/>
    <lineage>
        <taxon>Bacteria</taxon>
        <taxon>Bacillati</taxon>
        <taxon>Actinomycetota</taxon>
        <taxon>Actinomycetes</taxon>
        <taxon>Kitasatosporales</taxon>
        <taxon>Streptomycetaceae</taxon>
        <taxon>Streptomyces</taxon>
    </lineage>
</organism>
<reference evidence="1 2" key="1">
    <citation type="submission" date="2017-12" db="EMBL/GenBank/DDBJ databases">
        <title>Streptomyces populusis sp. nov., a novel endophytic actinobacterium isolated from stems of Populus adenopoda Maxim.</title>
        <authorList>
            <person name="Wang Z."/>
        </authorList>
    </citation>
    <scope>NUCLEOTIDE SEQUENCE [LARGE SCALE GENOMIC DNA]</scope>
    <source>
        <strain evidence="1 2">A249</strain>
    </source>
</reference>
<evidence type="ECO:0000313" key="2">
    <source>
        <dbReference type="Proteomes" id="UP000236178"/>
    </source>
</evidence>
<gene>
    <name evidence="1" type="ORF">CW362_23995</name>
</gene>
<evidence type="ECO:0000313" key="1">
    <source>
        <dbReference type="EMBL" id="PKT70531.1"/>
    </source>
</evidence>
<dbReference type="AlphaFoldDB" id="A0A2I0SKU5"/>
<accession>A0A2I0SKU5</accession>
<dbReference type="EMBL" id="PJOS01000049">
    <property type="protein sequence ID" value="PKT70531.1"/>
    <property type="molecule type" value="Genomic_DNA"/>
</dbReference>
<name>A0A2I0SKU5_9ACTN</name>
<proteinExistence type="predicted"/>
<dbReference type="Proteomes" id="UP000236178">
    <property type="component" value="Unassembled WGS sequence"/>
</dbReference>
<protein>
    <submittedName>
        <fullName evidence="1">Uncharacterized protein</fullName>
    </submittedName>
</protein>
<comment type="caution">
    <text evidence="1">The sequence shown here is derived from an EMBL/GenBank/DDBJ whole genome shotgun (WGS) entry which is preliminary data.</text>
</comment>
<keyword evidence="2" id="KW-1185">Reference proteome</keyword>